<dbReference type="PANTHER" id="PTHR24006">
    <property type="entry name" value="UBIQUITIN CARBOXYL-TERMINAL HYDROLASE"/>
    <property type="match status" value="1"/>
</dbReference>
<evidence type="ECO:0000313" key="13">
    <source>
        <dbReference type="Proteomes" id="UP000269721"/>
    </source>
</evidence>
<dbReference type="PROSITE" id="PS50235">
    <property type="entry name" value="USP_3"/>
    <property type="match status" value="1"/>
</dbReference>
<sequence length="1098" mass="125705">METTLTPEDLLLPLADQGTHTWHIKNWSELRAQERTHGSKFSCGGSKWRILLFPNGNKKNDHLSIFLESLDATQPEKAEKWSSPVGFSIVVSNPEDPRIFKHMTAHHRFSQGETDWGFNHFIKLSDLFHPLENDGFTRPLIENDATCVTVYIKIIDDITGVLWRDLTHWDSKKETGFVGLKNQGATGYMNSLLQSLYYTTYFRKATFQIPTETDDPLKSIPLALQRVFYNLQHSETSVGTTELTKSFGWDTLDSFMQHDVQEFNRVLQDNLESKMKGTKAEGAISRLFVGKMKSYIKCINVDYESSRVEDFYDIQLNVKGCKTLEDSFKEYVTVETLEGENKYMAEGHGLQDAKKGVIFHSFPPVIHMQLKRFEYDMMRHAMVKINDRHEFPTEINLDAFLSEDADRSIPQNYRLIGVLVHSGDLHGGHNCAFLKTEKDGKWFKFDDDKVLPVIERDVLEENYGGDYPGTPRPGVKTFKRFTNAYMLVYVRESDIDTILAPMTEGDIPEHLRRRLEEEKIANEQRRRDRDEEHLYLPVKVLSDQDIKTHEGFDLCQFDDTLGPPTQLTTYKVKKTDTFASFKQTVAEKIGIRVENFRLWTMAGRQNKTIRPGDPVPEAEFMKTMQEINATGSKSAGELRLYIEIPDQFGDLKTHPSTPSSHCVIFIKYYDPAVPKMEYLGKMTVRYRGSKIADITPVVLGMKGLPLNTPIKLYEEVKPTRIDELGTEKSFHTAELDDGDIICFQKELTKAEIESLPDPAMAELKAYFEWLYNKVTVTFKNKAHHLEKDAPAPVQIVLSKKMTYDQVCERLAEKISADPLKIRLSHYGQSRAPFKRNPSTQLVEMNAGTSHAYTLFYEVLDITKRLIKIFRWVHQQKVRGPFDLLLLKTAKITDVIDALLEKLPKPEVQITRPIRVYEATPAKIHKVYEREEAISVVQEYSVLFAEEVPAEELAMGATDKVITVFHYSKDPSRPHGVPFKFVVKEGEIFTETKHRLQPRFGMNEKDFAKVRFSVLATLFGKRKPVEDSDILSDLLTQTGDMLAADHIDNSGRNARGAHLEKAVKIFVSPSPSFVRHFVCCSRTLTACFLTPLSTPLLQN</sequence>
<evidence type="ECO:0000256" key="6">
    <source>
        <dbReference type="ARBA" id="ARBA00022786"/>
    </source>
</evidence>
<evidence type="ECO:0000256" key="5">
    <source>
        <dbReference type="ARBA" id="ARBA00022670"/>
    </source>
</evidence>
<dbReference type="GO" id="GO:0140492">
    <property type="term" value="F:metal-dependent deubiquitinase activity"/>
    <property type="evidence" value="ECO:0007669"/>
    <property type="project" value="UniProtKB-ARBA"/>
</dbReference>
<dbReference type="Pfam" id="PF14533">
    <property type="entry name" value="USP7_C2"/>
    <property type="match status" value="1"/>
</dbReference>
<dbReference type="InterPro" id="IPR001394">
    <property type="entry name" value="Peptidase_C19_UCH"/>
</dbReference>
<dbReference type="InterPro" id="IPR024729">
    <property type="entry name" value="USP7_ICP0-binding_dom"/>
</dbReference>
<evidence type="ECO:0000256" key="1">
    <source>
        <dbReference type="ARBA" id="ARBA00000707"/>
    </source>
</evidence>
<comment type="similarity">
    <text evidence="3">Belongs to the peptidase C19 family.</text>
</comment>
<dbReference type="Gene3D" id="3.90.70.10">
    <property type="entry name" value="Cysteine proteinases"/>
    <property type="match status" value="1"/>
</dbReference>
<dbReference type="OrthoDB" id="289038at2759"/>
<dbReference type="EC" id="3.4.19.12" evidence="4"/>
<evidence type="ECO:0000256" key="4">
    <source>
        <dbReference type="ARBA" id="ARBA00012759"/>
    </source>
</evidence>
<keyword evidence="6" id="KW-0833">Ubl conjugation pathway</keyword>
<name>A0A4P9WKM3_9FUNG</name>
<keyword evidence="9" id="KW-0539">Nucleus</keyword>
<dbReference type="SUPFAM" id="SSF49599">
    <property type="entry name" value="TRAF domain-like"/>
    <property type="match status" value="1"/>
</dbReference>
<dbReference type="Gene3D" id="2.60.210.10">
    <property type="entry name" value="Apoptosis, Tumor Necrosis Factor Receptor Associated Protein 2, Chain A"/>
    <property type="match status" value="1"/>
</dbReference>
<feature type="domain" description="USP" evidence="11">
    <location>
        <begin position="178"/>
        <end position="492"/>
    </location>
</feature>
<evidence type="ECO:0000256" key="2">
    <source>
        <dbReference type="ARBA" id="ARBA00004123"/>
    </source>
</evidence>
<comment type="catalytic activity">
    <reaction evidence="1">
        <text>Thiol-dependent hydrolysis of ester, thioester, amide, peptide and isopeptide bonds formed by the C-terminal Gly of ubiquitin (a 76-residue protein attached to proteins as an intracellular targeting signal).</text>
        <dbReference type="EC" id="3.4.19.12"/>
    </reaction>
</comment>
<keyword evidence="8" id="KW-0788">Thiol protease</keyword>
<keyword evidence="7" id="KW-0378">Hydrolase</keyword>
<evidence type="ECO:0000259" key="10">
    <source>
        <dbReference type="PROSITE" id="PS50144"/>
    </source>
</evidence>
<accession>A0A4P9WKM3</accession>
<feature type="domain" description="MATH" evidence="10">
    <location>
        <begin position="17"/>
        <end position="152"/>
    </location>
</feature>
<dbReference type="CDD" id="cd02659">
    <property type="entry name" value="peptidase_C19C"/>
    <property type="match status" value="1"/>
</dbReference>
<dbReference type="GO" id="GO:0005634">
    <property type="term" value="C:nucleus"/>
    <property type="evidence" value="ECO:0007669"/>
    <property type="project" value="UniProtKB-SubCell"/>
</dbReference>
<dbReference type="Gene3D" id="3.10.20.90">
    <property type="entry name" value="Phosphatidylinositol 3-kinase Catalytic Subunit, Chain A, domain 1"/>
    <property type="match status" value="2"/>
</dbReference>
<dbReference type="Pfam" id="PF22486">
    <property type="entry name" value="MATH_2"/>
    <property type="match status" value="1"/>
</dbReference>
<keyword evidence="13" id="KW-1185">Reference proteome</keyword>
<dbReference type="Pfam" id="PF00443">
    <property type="entry name" value="UCH"/>
    <property type="match status" value="1"/>
</dbReference>
<protein>
    <recommendedName>
        <fullName evidence="4">ubiquitinyl hydrolase 1</fullName>
        <ecNumber evidence="4">3.4.19.12</ecNumber>
    </recommendedName>
</protein>
<evidence type="ECO:0000256" key="3">
    <source>
        <dbReference type="ARBA" id="ARBA00009085"/>
    </source>
</evidence>
<comment type="subcellular location">
    <subcellularLocation>
        <location evidence="2">Nucleus</location>
    </subcellularLocation>
</comment>
<evidence type="ECO:0000256" key="8">
    <source>
        <dbReference type="ARBA" id="ARBA00022807"/>
    </source>
</evidence>
<dbReference type="InterPro" id="IPR002083">
    <property type="entry name" value="MATH/TRAF_dom"/>
</dbReference>
<dbReference type="FunFam" id="3.90.70.10:FF:000005">
    <property type="entry name" value="Ubiquitin carboxyl-terminal hydrolase 7"/>
    <property type="match status" value="1"/>
</dbReference>
<dbReference type="PANTHER" id="PTHR24006:SF644">
    <property type="entry name" value="UBIQUITIN CARBOXYL-TERMINAL HYDROLASE 7"/>
    <property type="match status" value="1"/>
</dbReference>
<organism evidence="12 13">
    <name type="scientific">Blyttiomyces helicus</name>
    <dbReference type="NCBI Taxonomy" id="388810"/>
    <lineage>
        <taxon>Eukaryota</taxon>
        <taxon>Fungi</taxon>
        <taxon>Fungi incertae sedis</taxon>
        <taxon>Chytridiomycota</taxon>
        <taxon>Chytridiomycota incertae sedis</taxon>
        <taxon>Chytridiomycetes</taxon>
        <taxon>Chytridiomycetes incertae sedis</taxon>
        <taxon>Blyttiomyces</taxon>
    </lineage>
</organism>
<gene>
    <name evidence="12" type="ORF">BDK51DRAFT_20511</name>
</gene>
<dbReference type="InterPro" id="IPR050164">
    <property type="entry name" value="Peptidase_C19"/>
</dbReference>
<dbReference type="Proteomes" id="UP000269721">
    <property type="component" value="Unassembled WGS sequence"/>
</dbReference>
<dbReference type="SMART" id="SM00061">
    <property type="entry name" value="MATH"/>
    <property type="match status" value="1"/>
</dbReference>
<dbReference type="PROSITE" id="PS50144">
    <property type="entry name" value="MATH"/>
    <property type="match status" value="1"/>
</dbReference>
<evidence type="ECO:0000256" key="9">
    <source>
        <dbReference type="ARBA" id="ARBA00023242"/>
    </source>
</evidence>
<dbReference type="GO" id="GO:0031647">
    <property type="term" value="P:regulation of protein stability"/>
    <property type="evidence" value="ECO:0007669"/>
    <property type="project" value="TreeGrafter"/>
</dbReference>
<evidence type="ECO:0000256" key="7">
    <source>
        <dbReference type="ARBA" id="ARBA00022801"/>
    </source>
</evidence>
<dbReference type="InterPro" id="IPR028889">
    <property type="entry name" value="USP"/>
</dbReference>
<dbReference type="AlphaFoldDB" id="A0A4P9WKM3"/>
<dbReference type="GO" id="GO:0005829">
    <property type="term" value="C:cytosol"/>
    <property type="evidence" value="ECO:0007669"/>
    <property type="project" value="TreeGrafter"/>
</dbReference>
<evidence type="ECO:0000313" key="12">
    <source>
        <dbReference type="EMBL" id="RKO91720.1"/>
    </source>
</evidence>
<reference evidence="13" key="1">
    <citation type="journal article" date="2018" name="Nat. Microbiol.">
        <title>Leveraging single-cell genomics to expand the fungal tree of life.</title>
        <authorList>
            <person name="Ahrendt S.R."/>
            <person name="Quandt C.A."/>
            <person name="Ciobanu D."/>
            <person name="Clum A."/>
            <person name="Salamov A."/>
            <person name="Andreopoulos B."/>
            <person name="Cheng J.F."/>
            <person name="Woyke T."/>
            <person name="Pelin A."/>
            <person name="Henrissat B."/>
            <person name="Reynolds N.K."/>
            <person name="Benny G.L."/>
            <person name="Smith M.E."/>
            <person name="James T.Y."/>
            <person name="Grigoriev I.V."/>
        </authorList>
    </citation>
    <scope>NUCLEOTIDE SEQUENCE [LARGE SCALE GENOMIC DNA]</scope>
</reference>
<dbReference type="GO" id="GO:0016579">
    <property type="term" value="P:protein deubiquitination"/>
    <property type="evidence" value="ECO:0007669"/>
    <property type="project" value="InterPro"/>
</dbReference>
<dbReference type="InterPro" id="IPR008974">
    <property type="entry name" value="TRAF-like"/>
</dbReference>
<dbReference type="InterPro" id="IPR029346">
    <property type="entry name" value="USP_C"/>
</dbReference>
<evidence type="ECO:0000259" key="11">
    <source>
        <dbReference type="PROSITE" id="PS50235"/>
    </source>
</evidence>
<dbReference type="GO" id="GO:0004843">
    <property type="term" value="F:cysteine-type deubiquitinase activity"/>
    <property type="evidence" value="ECO:0007669"/>
    <property type="project" value="UniProtKB-EC"/>
</dbReference>
<dbReference type="GO" id="GO:0006508">
    <property type="term" value="P:proteolysis"/>
    <property type="evidence" value="ECO:0007669"/>
    <property type="project" value="UniProtKB-KW"/>
</dbReference>
<keyword evidence="5" id="KW-0645">Protease</keyword>
<dbReference type="Pfam" id="PF12436">
    <property type="entry name" value="USP7_ICP0_bdg"/>
    <property type="match status" value="1"/>
</dbReference>
<dbReference type="InterPro" id="IPR038765">
    <property type="entry name" value="Papain-like_cys_pep_sf"/>
</dbReference>
<proteinExistence type="inferred from homology"/>
<dbReference type="SUPFAM" id="SSF54001">
    <property type="entry name" value="Cysteine proteinases"/>
    <property type="match status" value="1"/>
</dbReference>
<dbReference type="EMBL" id="KZ994936">
    <property type="protein sequence ID" value="RKO91720.1"/>
    <property type="molecule type" value="Genomic_DNA"/>
</dbReference>